<keyword evidence="3" id="KW-0808">Transferase</keyword>
<dbReference type="RefSeq" id="WP_257716581.1">
    <property type="nucleotide sequence ID" value="NZ_JANJOU010000009.1"/>
</dbReference>
<evidence type="ECO:0000313" key="4">
    <source>
        <dbReference type="Proteomes" id="UP001524642"/>
    </source>
</evidence>
<protein>
    <submittedName>
        <fullName evidence="3">FkbM family methyltransferase</fullName>
    </submittedName>
</protein>
<dbReference type="SUPFAM" id="SSF53335">
    <property type="entry name" value="S-adenosyl-L-methionine-dependent methyltransferases"/>
    <property type="match status" value="1"/>
</dbReference>
<dbReference type="PANTHER" id="PTHR34203">
    <property type="entry name" value="METHYLTRANSFERASE, FKBM FAMILY PROTEIN"/>
    <property type="match status" value="1"/>
</dbReference>
<keyword evidence="3" id="KW-0489">Methyltransferase</keyword>
<dbReference type="EMBL" id="JANJOU010000009">
    <property type="protein sequence ID" value="MCR0982914.1"/>
    <property type="molecule type" value="Genomic_DNA"/>
</dbReference>
<dbReference type="NCBIfam" id="TIGR01444">
    <property type="entry name" value="fkbM_fam"/>
    <property type="match status" value="1"/>
</dbReference>
<accession>A0ABT1X5C0</accession>
<dbReference type="InterPro" id="IPR029063">
    <property type="entry name" value="SAM-dependent_MTases_sf"/>
</dbReference>
<feature type="coiled-coil region" evidence="1">
    <location>
        <begin position="30"/>
        <end position="57"/>
    </location>
</feature>
<gene>
    <name evidence="3" type="ORF">NRP21_12740</name>
</gene>
<dbReference type="Proteomes" id="UP001524642">
    <property type="component" value="Unassembled WGS sequence"/>
</dbReference>
<name>A0ABT1X5C0_9PROT</name>
<dbReference type="GO" id="GO:0008168">
    <property type="term" value="F:methyltransferase activity"/>
    <property type="evidence" value="ECO:0007669"/>
    <property type="project" value="UniProtKB-KW"/>
</dbReference>
<organism evidence="3 4">
    <name type="scientific">Roseomonas populi</name>
    <dbReference type="NCBI Taxonomy" id="3121582"/>
    <lineage>
        <taxon>Bacteria</taxon>
        <taxon>Pseudomonadati</taxon>
        <taxon>Pseudomonadota</taxon>
        <taxon>Alphaproteobacteria</taxon>
        <taxon>Acetobacterales</taxon>
        <taxon>Roseomonadaceae</taxon>
        <taxon>Roseomonas</taxon>
    </lineage>
</organism>
<sequence>MPRIRSLFRSLRRGPTAGEQALLRRITEMDNALTRRALAAEEKLERLSRRVEEVTAYFAQRTHPLHHTQSNYLGDHTALTLLHGRHMLFVDTRGIDIAPHLMVHGIWETGYTALFERLVRPGATVLDIGANLGVYSILGGAKDARVHAFEPNPRLCELLRRSISVNGFAERVTLHEMAVGDTEGEVQLAFNIDWPGGGHVLPPGSTATGRPCRVAVLDRLFPDPGFRLDLVKMDVEGHEGHALRGMRELLARSPEVRIMMEFAPGMMAAQGVGPAETVGLLRGLGFRFWNIGFDSGLTPVEADVLAAESGAGVRNILVARQEP</sequence>
<dbReference type="PANTHER" id="PTHR34203:SF15">
    <property type="entry name" value="SLL1173 PROTEIN"/>
    <property type="match status" value="1"/>
</dbReference>
<evidence type="ECO:0000259" key="2">
    <source>
        <dbReference type="Pfam" id="PF05050"/>
    </source>
</evidence>
<keyword evidence="1" id="KW-0175">Coiled coil</keyword>
<comment type="caution">
    <text evidence="3">The sequence shown here is derived from an EMBL/GenBank/DDBJ whole genome shotgun (WGS) entry which is preliminary data.</text>
</comment>
<evidence type="ECO:0000256" key="1">
    <source>
        <dbReference type="SAM" id="Coils"/>
    </source>
</evidence>
<dbReference type="InterPro" id="IPR006342">
    <property type="entry name" value="FkbM_mtfrase"/>
</dbReference>
<feature type="domain" description="Methyltransferase FkbM" evidence="2">
    <location>
        <begin position="127"/>
        <end position="288"/>
    </location>
</feature>
<dbReference type="GO" id="GO:0032259">
    <property type="term" value="P:methylation"/>
    <property type="evidence" value="ECO:0007669"/>
    <property type="project" value="UniProtKB-KW"/>
</dbReference>
<evidence type="ECO:0000313" key="3">
    <source>
        <dbReference type="EMBL" id="MCR0982914.1"/>
    </source>
</evidence>
<reference evidence="3 4" key="1">
    <citation type="submission" date="2022-06" db="EMBL/GenBank/DDBJ databases">
        <title>Roseomonas CN29.</title>
        <authorList>
            <person name="Cheng Y."/>
            <person name="He X."/>
        </authorList>
    </citation>
    <scope>NUCLEOTIDE SEQUENCE [LARGE SCALE GENOMIC DNA]</scope>
    <source>
        <strain evidence="3 4">CN29</strain>
    </source>
</reference>
<dbReference type="Gene3D" id="3.40.50.150">
    <property type="entry name" value="Vaccinia Virus protein VP39"/>
    <property type="match status" value="1"/>
</dbReference>
<dbReference type="InterPro" id="IPR052514">
    <property type="entry name" value="SAM-dependent_MTase"/>
</dbReference>
<dbReference type="Pfam" id="PF05050">
    <property type="entry name" value="Methyltransf_21"/>
    <property type="match status" value="1"/>
</dbReference>
<keyword evidence="4" id="KW-1185">Reference proteome</keyword>
<proteinExistence type="predicted"/>